<evidence type="ECO:0000313" key="2">
    <source>
        <dbReference type="EMBL" id="KAK9815903.1"/>
    </source>
</evidence>
<reference evidence="2 3" key="1">
    <citation type="journal article" date="2024" name="Nat. Commun.">
        <title>Phylogenomics reveals the evolutionary origins of lichenization in chlorophyte algae.</title>
        <authorList>
            <person name="Puginier C."/>
            <person name="Libourel C."/>
            <person name="Otte J."/>
            <person name="Skaloud P."/>
            <person name="Haon M."/>
            <person name="Grisel S."/>
            <person name="Petersen M."/>
            <person name="Berrin J.G."/>
            <person name="Delaux P.M."/>
            <person name="Dal Grande F."/>
            <person name="Keller J."/>
        </authorList>
    </citation>
    <scope>NUCLEOTIDE SEQUENCE [LARGE SCALE GENOMIC DNA]</scope>
    <source>
        <strain evidence="2 3">SAG 2043</strain>
    </source>
</reference>
<dbReference type="Pfam" id="PF00656">
    <property type="entry name" value="Peptidase_C14"/>
    <property type="match status" value="1"/>
</dbReference>
<evidence type="ECO:0000313" key="3">
    <source>
        <dbReference type="Proteomes" id="UP001489004"/>
    </source>
</evidence>
<comment type="caution">
    <text evidence="2">The sequence shown here is derived from an EMBL/GenBank/DDBJ whole genome shotgun (WGS) entry which is preliminary data.</text>
</comment>
<dbReference type="InterPro" id="IPR029030">
    <property type="entry name" value="Caspase-like_dom_sf"/>
</dbReference>
<dbReference type="Proteomes" id="UP001489004">
    <property type="component" value="Unassembled WGS sequence"/>
</dbReference>
<protein>
    <recommendedName>
        <fullName evidence="1">Peptidase C14 caspase domain-containing protein</fullName>
    </recommendedName>
</protein>
<sequence length="297" mass="32928">MICVVGRVVWDVQCFARHRSLPTPRAASIELSPCWYYPTGSWSERCWQRCTTRSWPPSVAVINPDRKALLLAVHSLRDLADPNSVVVFHFSGHGVMCNNRHYMMGTDLKKERDPGSTVAAYGVAVHDVVAAIQNCYAGIVLLDACRDSQIGGSWQGDWAELDALPTPARRRNLLIFHACTLGGTASDGRQYSPFTAKVMKHFFNQNYTIKKAVSCVVEEVPQIPEAKDQEPVPEWVMVDKFNFRLQDDIPLPADCSARPGRRYRTLPALTRNDMALHQTVAQASPSAGSTAIGPCCL</sequence>
<dbReference type="GO" id="GO:0006508">
    <property type="term" value="P:proteolysis"/>
    <property type="evidence" value="ECO:0007669"/>
    <property type="project" value="InterPro"/>
</dbReference>
<evidence type="ECO:0000259" key="1">
    <source>
        <dbReference type="Pfam" id="PF00656"/>
    </source>
</evidence>
<gene>
    <name evidence="2" type="ORF">WJX72_011675</name>
</gene>
<dbReference type="GO" id="GO:0004197">
    <property type="term" value="F:cysteine-type endopeptidase activity"/>
    <property type="evidence" value="ECO:0007669"/>
    <property type="project" value="InterPro"/>
</dbReference>
<dbReference type="Gene3D" id="3.40.50.1460">
    <property type="match status" value="1"/>
</dbReference>
<dbReference type="SUPFAM" id="SSF52129">
    <property type="entry name" value="Caspase-like"/>
    <property type="match status" value="1"/>
</dbReference>
<keyword evidence="3" id="KW-1185">Reference proteome</keyword>
<feature type="domain" description="Peptidase C14 caspase" evidence="1">
    <location>
        <begin position="62"/>
        <end position="235"/>
    </location>
</feature>
<dbReference type="EMBL" id="JALJOR010000006">
    <property type="protein sequence ID" value="KAK9815903.1"/>
    <property type="molecule type" value="Genomic_DNA"/>
</dbReference>
<dbReference type="PANTHER" id="PTHR22576:SF37">
    <property type="entry name" value="MUCOSA-ASSOCIATED LYMPHOID TISSUE LYMPHOMA TRANSLOCATION PROTEIN 1"/>
    <property type="match status" value="1"/>
</dbReference>
<dbReference type="AlphaFoldDB" id="A0AAW1Q5M5"/>
<dbReference type="InterPro" id="IPR011600">
    <property type="entry name" value="Pept_C14_caspase"/>
</dbReference>
<organism evidence="2 3">
    <name type="scientific">[Myrmecia] bisecta</name>
    <dbReference type="NCBI Taxonomy" id="41462"/>
    <lineage>
        <taxon>Eukaryota</taxon>
        <taxon>Viridiplantae</taxon>
        <taxon>Chlorophyta</taxon>
        <taxon>core chlorophytes</taxon>
        <taxon>Trebouxiophyceae</taxon>
        <taxon>Trebouxiales</taxon>
        <taxon>Trebouxiaceae</taxon>
        <taxon>Myrmecia</taxon>
    </lineage>
</organism>
<dbReference type="PANTHER" id="PTHR22576">
    <property type="entry name" value="MUCOSA ASSOCIATED LYMPHOID TISSUE LYMPHOMA TRANSLOCATION PROTEIN 1/PARACASPASE"/>
    <property type="match status" value="1"/>
</dbReference>
<accession>A0AAW1Q5M5</accession>
<proteinExistence type="predicted"/>
<dbReference type="InterPro" id="IPR052039">
    <property type="entry name" value="Caspase-related_regulators"/>
</dbReference>
<name>A0AAW1Q5M5_9CHLO</name>